<feature type="region of interest" description="Disordered" evidence="3">
    <location>
        <begin position="255"/>
        <end position="276"/>
    </location>
</feature>
<organism evidence="5">
    <name type="scientific">Heterosigma akashiwo</name>
    <name type="common">Chromophytic alga</name>
    <name type="synonym">Heterosigma carterae</name>
    <dbReference type="NCBI Taxonomy" id="2829"/>
    <lineage>
        <taxon>Eukaryota</taxon>
        <taxon>Sar</taxon>
        <taxon>Stramenopiles</taxon>
        <taxon>Ochrophyta</taxon>
        <taxon>Raphidophyceae</taxon>
        <taxon>Chattonellales</taxon>
        <taxon>Chattonellaceae</taxon>
        <taxon>Heterosigma</taxon>
    </lineage>
</organism>
<sequence>MEATDIAEFPRPVHHRIPNFKGAEAANEQLARLPEFQGASCVKVNPDTPQKQIRFITLNSGKTLLVPQPRLRTGFFSRLLKSNIPAPQLQKACTQAGVKDFGEAIGFDQPLPKVDLVVVGSAAVDPRSGARLGKGEGFAELEYGILRMMGVIDENTPVVTSIHDEQILEPGEIDTSKMLRHDVPVDIICTPTQVIRTDRSIPKPTGIYWDLLSPEKLASIKVLQHLKRKIEAETGQKLPEGQSEILPPVAFRGERAPRGGGAGGGGSASARRGGCAVDGGRAQEGIRRDFDLFVTNLPYKASTKDLQDHFSSAGRVEEVKLLQGKSKVNNRKSIHQAGRFW</sequence>
<reference evidence="5" key="1">
    <citation type="submission" date="2021-01" db="EMBL/GenBank/DDBJ databases">
        <authorList>
            <person name="Corre E."/>
            <person name="Pelletier E."/>
            <person name="Niang G."/>
            <person name="Scheremetjew M."/>
            <person name="Finn R."/>
            <person name="Kale V."/>
            <person name="Holt S."/>
            <person name="Cochrane G."/>
            <person name="Meng A."/>
            <person name="Brown T."/>
            <person name="Cohen L."/>
        </authorList>
    </citation>
    <scope>NUCLEOTIDE SEQUENCE</scope>
    <source>
        <strain evidence="5">CCMP3107</strain>
    </source>
</reference>
<dbReference type="InterPro" id="IPR002698">
    <property type="entry name" value="FTHF_cligase"/>
</dbReference>
<dbReference type="PANTHER" id="PTHR13017:SF0">
    <property type="entry name" value="METHENYLTETRAHYDROFOLATE SYNTHASE DOMAIN-CONTAINING PROTEIN"/>
    <property type="match status" value="1"/>
</dbReference>
<evidence type="ECO:0000256" key="2">
    <source>
        <dbReference type="ARBA" id="ARBA00022884"/>
    </source>
</evidence>
<dbReference type="InterPro" id="IPR037171">
    <property type="entry name" value="NagB/RpiA_transferase-like"/>
</dbReference>
<dbReference type="FunFam" id="3.40.50.10420:FF:000001">
    <property type="entry name" value="Methenyltetrahydrofolate synthase domain-containing protein"/>
    <property type="match status" value="1"/>
</dbReference>
<dbReference type="GO" id="GO:0005737">
    <property type="term" value="C:cytoplasm"/>
    <property type="evidence" value="ECO:0007669"/>
    <property type="project" value="TreeGrafter"/>
</dbReference>
<dbReference type="Pfam" id="PF00076">
    <property type="entry name" value="RRM_1"/>
    <property type="match status" value="1"/>
</dbReference>
<evidence type="ECO:0000313" key="5">
    <source>
        <dbReference type="EMBL" id="CAE0624025.1"/>
    </source>
</evidence>
<feature type="domain" description="RRM" evidence="4">
    <location>
        <begin position="292"/>
        <end position="324"/>
    </location>
</feature>
<dbReference type="PANTHER" id="PTHR13017">
    <property type="entry name" value="5-FORMYLTETRAHYDROFOLATE CYCLO-LIGASE-RELATED"/>
    <property type="match status" value="1"/>
</dbReference>
<protein>
    <recommendedName>
        <fullName evidence="1">Methenyltetrahydrofolate synthase domain-containing protein</fullName>
    </recommendedName>
</protein>
<gene>
    <name evidence="5" type="ORF">HAKA00212_LOCUS2691</name>
</gene>
<dbReference type="Gene3D" id="3.40.50.10420">
    <property type="entry name" value="NagB/RpiA/CoA transferase-like"/>
    <property type="match status" value="1"/>
</dbReference>
<dbReference type="Gene3D" id="3.30.70.330">
    <property type="match status" value="1"/>
</dbReference>
<dbReference type="InterPro" id="IPR012677">
    <property type="entry name" value="Nucleotide-bd_a/b_plait_sf"/>
</dbReference>
<dbReference type="InterPro" id="IPR035979">
    <property type="entry name" value="RBD_domain_sf"/>
</dbReference>
<dbReference type="InterPro" id="IPR000504">
    <property type="entry name" value="RRM_dom"/>
</dbReference>
<evidence type="ECO:0000259" key="4">
    <source>
        <dbReference type="Pfam" id="PF00076"/>
    </source>
</evidence>
<dbReference type="SUPFAM" id="SSF54928">
    <property type="entry name" value="RNA-binding domain, RBD"/>
    <property type="match status" value="1"/>
</dbReference>
<dbReference type="Pfam" id="PF01812">
    <property type="entry name" value="5-FTHF_cyc-lig"/>
    <property type="match status" value="1"/>
</dbReference>
<keyword evidence="2" id="KW-0694">RNA-binding</keyword>
<evidence type="ECO:0000256" key="1">
    <source>
        <dbReference type="ARBA" id="ARBA00015518"/>
    </source>
</evidence>
<dbReference type="GO" id="GO:0003723">
    <property type="term" value="F:RNA binding"/>
    <property type="evidence" value="ECO:0007669"/>
    <property type="project" value="UniProtKB-KW"/>
</dbReference>
<feature type="compositionally biased region" description="Gly residues" evidence="3">
    <location>
        <begin position="258"/>
        <end position="267"/>
    </location>
</feature>
<dbReference type="AlphaFoldDB" id="A0A7S3USZ5"/>
<evidence type="ECO:0000256" key="3">
    <source>
        <dbReference type="SAM" id="MobiDB-lite"/>
    </source>
</evidence>
<proteinExistence type="predicted"/>
<accession>A0A7S3USZ5</accession>
<dbReference type="InterPro" id="IPR024185">
    <property type="entry name" value="FTHF_cligase-like_sf"/>
</dbReference>
<name>A0A7S3USZ5_HETAK</name>
<dbReference type="SUPFAM" id="SSF100950">
    <property type="entry name" value="NagB/RpiA/CoA transferase-like"/>
    <property type="match status" value="1"/>
</dbReference>
<dbReference type="EMBL" id="HBIU01006983">
    <property type="protein sequence ID" value="CAE0624025.1"/>
    <property type="molecule type" value="Transcribed_RNA"/>
</dbReference>